<evidence type="ECO:0000256" key="4">
    <source>
        <dbReference type="ARBA" id="ARBA00022982"/>
    </source>
</evidence>
<reference evidence="10" key="2">
    <citation type="journal article" date="2024" name="Nature">
        <title>Anoxygenic phototroph of the Chloroflexota uses a type I reaction centre.</title>
        <authorList>
            <person name="Tsuji J.M."/>
            <person name="Shaw N.A."/>
            <person name="Nagashima S."/>
            <person name="Venkiteswaran J.J."/>
            <person name="Schiff S.L."/>
            <person name="Watanabe T."/>
            <person name="Fukui M."/>
            <person name="Hanada S."/>
            <person name="Tank M."/>
            <person name="Neufeld J.D."/>
        </authorList>
    </citation>
    <scope>NUCLEOTIDE SEQUENCE</scope>
    <source>
        <strain evidence="10">L227-S17</strain>
    </source>
</reference>
<evidence type="ECO:0000259" key="8">
    <source>
        <dbReference type="PROSITE" id="PS51007"/>
    </source>
</evidence>
<dbReference type="GO" id="GO:0005506">
    <property type="term" value="F:iron ion binding"/>
    <property type="evidence" value="ECO:0007669"/>
    <property type="project" value="InterPro"/>
</dbReference>
<evidence type="ECO:0000256" key="5">
    <source>
        <dbReference type="ARBA" id="ARBA00023004"/>
    </source>
</evidence>
<dbReference type="Proteomes" id="UP000521676">
    <property type="component" value="Unassembled WGS sequence"/>
</dbReference>
<dbReference type="EMBL" id="JACATZ010000003">
    <property type="protein sequence ID" value="NWJ47433.1"/>
    <property type="molecule type" value="Genomic_DNA"/>
</dbReference>
<evidence type="ECO:0000313" key="12">
    <source>
        <dbReference type="Proteomes" id="UP001431572"/>
    </source>
</evidence>
<keyword evidence="2 6" id="KW-0349">Heme</keyword>
<dbReference type="InterPro" id="IPR008168">
    <property type="entry name" value="Cyt_C_IC"/>
</dbReference>
<dbReference type="InterPro" id="IPR009056">
    <property type="entry name" value="Cyt_c-like_dom"/>
</dbReference>
<dbReference type="Proteomes" id="UP001431572">
    <property type="component" value="Chromosome 2"/>
</dbReference>
<dbReference type="GO" id="GO:0009055">
    <property type="term" value="F:electron transfer activity"/>
    <property type="evidence" value="ECO:0007669"/>
    <property type="project" value="InterPro"/>
</dbReference>
<dbReference type="PROSITE" id="PS51007">
    <property type="entry name" value="CYTC"/>
    <property type="match status" value="1"/>
</dbReference>
<dbReference type="Pfam" id="PF00034">
    <property type="entry name" value="Cytochrom_C"/>
    <property type="match status" value="1"/>
</dbReference>
<name>A0A8T7M5U3_9CHLR</name>
<evidence type="ECO:0000313" key="10">
    <source>
        <dbReference type="EMBL" id="WJW69345.1"/>
    </source>
</evidence>
<accession>A0A8T7M5U3</accession>
<organism evidence="9 11">
    <name type="scientific">Candidatus Chlorohelix allophototropha</name>
    <dbReference type="NCBI Taxonomy" id="3003348"/>
    <lineage>
        <taxon>Bacteria</taxon>
        <taxon>Bacillati</taxon>
        <taxon>Chloroflexota</taxon>
        <taxon>Chloroflexia</taxon>
        <taxon>Candidatus Chloroheliales</taxon>
        <taxon>Candidatus Chloroheliaceae</taxon>
        <taxon>Candidatus Chlorohelix</taxon>
    </lineage>
</organism>
<dbReference type="AlphaFoldDB" id="A0A8T7M5U3"/>
<dbReference type="RefSeq" id="WP_341471234.1">
    <property type="nucleotide sequence ID" value="NZ_CP128400.1"/>
</dbReference>
<sequence length="142" mass="15158">MKLTKLVSLLVLVAVMLAACSEDALTNPTAGPDIVKAFKAEPLTNNGKATNGELVFYRLPCLSCHLLNGSGGLEGRAPALDKIGTTGATRVEGVTAVQYLRHAILKPEDLRLPDLRNIMPSFANTLSPSELEDLVAYLLTLK</sequence>
<keyword evidence="5 6" id="KW-0408">Iron</keyword>
<evidence type="ECO:0000256" key="3">
    <source>
        <dbReference type="ARBA" id="ARBA00022723"/>
    </source>
</evidence>
<keyword evidence="4" id="KW-0249">Electron transport</keyword>
<keyword evidence="12" id="KW-1185">Reference proteome</keyword>
<dbReference type="EMBL" id="CP128400">
    <property type="protein sequence ID" value="WJW69345.1"/>
    <property type="molecule type" value="Genomic_DNA"/>
</dbReference>
<feature type="chain" id="PRO_5035863183" evidence="7">
    <location>
        <begin position="25"/>
        <end position="142"/>
    </location>
</feature>
<feature type="domain" description="Cytochrome c" evidence="8">
    <location>
        <begin position="47"/>
        <end position="142"/>
    </location>
</feature>
<dbReference type="SUPFAM" id="SSF46626">
    <property type="entry name" value="Cytochrome c"/>
    <property type="match status" value="1"/>
</dbReference>
<dbReference type="PRINTS" id="PR00605">
    <property type="entry name" value="CYTCHROMECIC"/>
</dbReference>
<dbReference type="InterPro" id="IPR036909">
    <property type="entry name" value="Cyt_c-like_dom_sf"/>
</dbReference>
<dbReference type="Gene3D" id="1.10.760.10">
    <property type="entry name" value="Cytochrome c-like domain"/>
    <property type="match status" value="1"/>
</dbReference>
<gene>
    <name evidence="9" type="ORF">HXX08_16360</name>
    <name evidence="10" type="ORF">OZ401_002953</name>
</gene>
<dbReference type="PROSITE" id="PS51257">
    <property type="entry name" value="PROKAR_LIPOPROTEIN"/>
    <property type="match status" value="1"/>
</dbReference>
<evidence type="ECO:0000313" key="11">
    <source>
        <dbReference type="Proteomes" id="UP000521676"/>
    </source>
</evidence>
<evidence type="ECO:0000256" key="2">
    <source>
        <dbReference type="ARBA" id="ARBA00022617"/>
    </source>
</evidence>
<keyword evidence="3 6" id="KW-0479">Metal-binding</keyword>
<feature type="signal peptide" evidence="7">
    <location>
        <begin position="1"/>
        <end position="24"/>
    </location>
</feature>
<reference evidence="9 11" key="1">
    <citation type="submission" date="2020-06" db="EMBL/GenBank/DDBJ databases">
        <title>Anoxygenic phototrophic Chloroflexota member uses a Type I reaction center.</title>
        <authorList>
            <person name="Tsuji J.M."/>
            <person name="Shaw N.A."/>
            <person name="Nagashima S."/>
            <person name="Venkiteswaran J."/>
            <person name="Schiff S.L."/>
            <person name="Hanada S."/>
            <person name="Tank M."/>
            <person name="Neufeld J.D."/>
        </authorList>
    </citation>
    <scope>NUCLEOTIDE SEQUENCE [LARGE SCALE GENOMIC DNA]</scope>
    <source>
        <strain evidence="9">L227-S17</strain>
    </source>
</reference>
<keyword evidence="1" id="KW-0813">Transport</keyword>
<evidence type="ECO:0000256" key="1">
    <source>
        <dbReference type="ARBA" id="ARBA00022448"/>
    </source>
</evidence>
<evidence type="ECO:0000256" key="7">
    <source>
        <dbReference type="SAM" id="SignalP"/>
    </source>
</evidence>
<protein>
    <submittedName>
        <fullName evidence="9">C-type cytochrome</fullName>
    </submittedName>
    <submittedName>
        <fullName evidence="10">Cytochrome c</fullName>
    </submittedName>
</protein>
<proteinExistence type="predicted"/>
<evidence type="ECO:0000256" key="6">
    <source>
        <dbReference type="PROSITE-ProRule" id="PRU00433"/>
    </source>
</evidence>
<evidence type="ECO:0000313" key="9">
    <source>
        <dbReference type="EMBL" id="NWJ47433.1"/>
    </source>
</evidence>
<dbReference type="GO" id="GO:0020037">
    <property type="term" value="F:heme binding"/>
    <property type="evidence" value="ECO:0007669"/>
    <property type="project" value="InterPro"/>
</dbReference>
<keyword evidence="7" id="KW-0732">Signal</keyword>